<comment type="caution">
    <text evidence="7">The sequence shown here is derived from an EMBL/GenBank/DDBJ whole genome shotgun (WGS) entry which is preliminary data.</text>
</comment>
<dbReference type="Gene3D" id="3.40.30.10">
    <property type="entry name" value="Glutaredoxin"/>
    <property type="match status" value="1"/>
</dbReference>
<dbReference type="PANTHER" id="PTHR13274">
    <property type="entry name" value="MITOCHONDRIAL RIBOSOMAL PROTEIN S25"/>
    <property type="match status" value="1"/>
</dbReference>
<comment type="subcellular location">
    <subcellularLocation>
        <location evidence="1">Mitochondrion</location>
    </subcellularLocation>
</comment>
<dbReference type="GO" id="GO:0005739">
    <property type="term" value="C:mitochondrion"/>
    <property type="evidence" value="ECO:0007669"/>
    <property type="project" value="UniProtKB-SubCell"/>
</dbReference>
<feature type="region of interest" description="Disordered" evidence="5">
    <location>
        <begin position="233"/>
        <end position="266"/>
    </location>
</feature>
<dbReference type="GO" id="GO:0003735">
    <property type="term" value="F:structural constituent of ribosome"/>
    <property type="evidence" value="ECO:0007669"/>
    <property type="project" value="InterPro"/>
</dbReference>
<keyword evidence="3" id="KW-0496">Mitochondrion</keyword>
<dbReference type="InterPro" id="IPR007741">
    <property type="entry name" value="Ribosomal_mL43/mS25/NADH_DH"/>
</dbReference>
<name>A0A409X2P9_9AGAR</name>
<dbReference type="OrthoDB" id="1696305at2759"/>
<reference evidence="7 8" key="1">
    <citation type="journal article" date="2018" name="Evol. Lett.">
        <title>Horizontal gene cluster transfer increased hallucinogenic mushroom diversity.</title>
        <authorList>
            <person name="Reynolds H.T."/>
            <person name="Vijayakumar V."/>
            <person name="Gluck-Thaler E."/>
            <person name="Korotkin H.B."/>
            <person name="Matheny P.B."/>
            <person name="Slot J.C."/>
        </authorList>
    </citation>
    <scope>NUCLEOTIDE SEQUENCE [LARGE SCALE GENOMIC DNA]</scope>
    <source>
        <strain evidence="7 8">SRW20</strain>
    </source>
</reference>
<dbReference type="GO" id="GO:0005840">
    <property type="term" value="C:ribosome"/>
    <property type="evidence" value="ECO:0007669"/>
    <property type="project" value="UniProtKB-KW"/>
</dbReference>
<evidence type="ECO:0000259" key="6">
    <source>
        <dbReference type="SMART" id="SM00916"/>
    </source>
</evidence>
<dbReference type="InterPro" id="IPR040049">
    <property type="entry name" value="Ribosomal_mS25/mL61"/>
</dbReference>
<organism evidence="7 8">
    <name type="scientific">Gymnopilus dilepis</name>
    <dbReference type="NCBI Taxonomy" id="231916"/>
    <lineage>
        <taxon>Eukaryota</taxon>
        <taxon>Fungi</taxon>
        <taxon>Dikarya</taxon>
        <taxon>Basidiomycota</taxon>
        <taxon>Agaricomycotina</taxon>
        <taxon>Agaricomycetes</taxon>
        <taxon>Agaricomycetidae</taxon>
        <taxon>Agaricales</taxon>
        <taxon>Agaricineae</taxon>
        <taxon>Hymenogastraceae</taxon>
        <taxon>Gymnopilus</taxon>
    </lineage>
</organism>
<evidence type="ECO:0000313" key="7">
    <source>
        <dbReference type="EMBL" id="PPQ85032.1"/>
    </source>
</evidence>
<dbReference type="STRING" id="231916.A0A409X2P9"/>
<dbReference type="Proteomes" id="UP000284706">
    <property type="component" value="Unassembled WGS sequence"/>
</dbReference>
<evidence type="ECO:0000313" key="8">
    <source>
        <dbReference type="Proteomes" id="UP000284706"/>
    </source>
</evidence>
<protein>
    <recommendedName>
        <fullName evidence="6">Ribosomal protein/NADH dehydrogenase domain-containing protein</fullName>
    </recommendedName>
</protein>
<dbReference type="InParanoid" id="A0A409X2P9"/>
<sequence length="266" mass="28866">MPPRSETLPGGILKLTKLLEHLNASPKLSLFGVKRLRVSLASQNDHFGARHFVKEDLPRIRWANPNLEIHVHREMKSPKEQWKAHMEVELQNGPPKKLDMQDKWSSTILKELMDIAGGEPWKRHVQTCASTGAPLFPSTPLAPAASLSPSASPSSPSSPTSSPSSSSPDTLPLDPSSTPTPHLLAKAAKSAKEGSTSALPTLDEFLEKYPQKREEHLRVVRERVERKEMARERAKVKAQAKGKDVVPPPTAGVGAGAGQEAAAPPP</sequence>
<proteinExistence type="predicted"/>
<dbReference type="EMBL" id="NHYE01004364">
    <property type="protein sequence ID" value="PPQ85032.1"/>
    <property type="molecule type" value="Genomic_DNA"/>
</dbReference>
<evidence type="ECO:0000256" key="5">
    <source>
        <dbReference type="SAM" id="MobiDB-lite"/>
    </source>
</evidence>
<dbReference type="PANTHER" id="PTHR13274:SF2">
    <property type="entry name" value="SMALL RIBOSOMAL SUBUNIT PROTEIN MS25"/>
    <property type="match status" value="1"/>
</dbReference>
<dbReference type="GO" id="GO:1990904">
    <property type="term" value="C:ribonucleoprotein complex"/>
    <property type="evidence" value="ECO:0007669"/>
    <property type="project" value="UniProtKB-KW"/>
</dbReference>
<dbReference type="AlphaFoldDB" id="A0A409X2P9"/>
<dbReference type="InterPro" id="IPR036249">
    <property type="entry name" value="Thioredoxin-like_sf"/>
</dbReference>
<evidence type="ECO:0000256" key="3">
    <source>
        <dbReference type="ARBA" id="ARBA00023128"/>
    </source>
</evidence>
<keyword evidence="2" id="KW-0689">Ribosomal protein</keyword>
<dbReference type="SUPFAM" id="SSF52833">
    <property type="entry name" value="Thioredoxin-like"/>
    <property type="match status" value="1"/>
</dbReference>
<keyword evidence="8" id="KW-1185">Reference proteome</keyword>
<gene>
    <name evidence="7" type="ORF">CVT26_007769</name>
</gene>
<evidence type="ECO:0000256" key="4">
    <source>
        <dbReference type="ARBA" id="ARBA00023274"/>
    </source>
</evidence>
<evidence type="ECO:0000256" key="2">
    <source>
        <dbReference type="ARBA" id="ARBA00022980"/>
    </source>
</evidence>
<evidence type="ECO:0000256" key="1">
    <source>
        <dbReference type="ARBA" id="ARBA00004173"/>
    </source>
</evidence>
<accession>A0A409X2P9</accession>
<feature type="compositionally biased region" description="Low complexity" evidence="5">
    <location>
        <begin position="139"/>
        <end position="181"/>
    </location>
</feature>
<feature type="domain" description="Ribosomal protein/NADH dehydrogenase" evidence="6">
    <location>
        <begin position="41"/>
        <end position="119"/>
    </location>
</feature>
<dbReference type="SMART" id="SM00916">
    <property type="entry name" value="L51_S25_CI-B8"/>
    <property type="match status" value="1"/>
</dbReference>
<keyword evidence="4" id="KW-0687">Ribonucleoprotein</keyword>
<feature type="region of interest" description="Disordered" evidence="5">
    <location>
        <begin position="139"/>
        <end position="201"/>
    </location>
</feature>